<feature type="region of interest" description="Disordered" evidence="1">
    <location>
        <begin position="1"/>
        <end position="66"/>
    </location>
</feature>
<protein>
    <submittedName>
        <fullName evidence="2">Uncharacterized protein</fullName>
    </submittedName>
</protein>
<keyword evidence="3" id="KW-1185">Reference proteome</keyword>
<gene>
    <name evidence="2" type="ORF">BGZ65_007115</name>
</gene>
<evidence type="ECO:0000256" key="1">
    <source>
        <dbReference type="SAM" id="MobiDB-lite"/>
    </source>
</evidence>
<name>A0A9P6JH51_9FUNG</name>
<sequence>DDTQSSNHEVKVEHHASQTRGRKRGRQARSPTPSPERSQKRPLVSVPRVPTNEQQSLSVSSRIVRRSYLVPNADKADFTPKQNIRDMQRASLQFA</sequence>
<dbReference type="AlphaFoldDB" id="A0A9P6JH51"/>
<accession>A0A9P6JH51</accession>
<reference evidence="2" key="1">
    <citation type="journal article" date="2020" name="Fungal Divers.">
        <title>Resolving the Mortierellaceae phylogeny through synthesis of multi-gene phylogenetics and phylogenomics.</title>
        <authorList>
            <person name="Vandepol N."/>
            <person name="Liber J."/>
            <person name="Desiro A."/>
            <person name="Na H."/>
            <person name="Kennedy M."/>
            <person name="Barry K."/>
            <person name="Grigoriev I.V."/>
            <person name="Miller A.N."/>
            <person name="O'Donnell K."/>
            <person name="Stajich J.E."/>
            <person name="Bonito G."/>
        </authorList>
    </citation>
    <scope>NUCLEOTIDE SEQUENCE</scope>
    <source>
        <strain evidence="2">MES-2147</strain>
    </source>
</reference>
<dbReference type="EMBL" id="JAAAHW010004143">
    <property type="protein sequence ID" value="KAF9978127.1"/>
    <property type="molecule type" value="Genomic_DNA"/>
</dbReference>
<comment type="caution">
    <text evidence="2">The sequence shown here is derived from an EMBL/GenBank/DDBJ whole genome shotgun (WGS) entry which is preliminary data.</text>
</comment>
<organism evidence="2 3">
    <name type="scientific">Modicella reniformis</name>
    <dbReference type="NCBI Taxonomy" id="1440133"/>
    <lineage>
        <taxon>Eukaryota</taxon>
        <taxon>Fungi</taxon>
        <taxon>Fungi incertae sedis</taxon>
        <taxon>Mucoromycota</taxon>
        <taxon>Mortierellomycotina</taxon>
        <taxon>Mortierellomycetes</taxon>
        <taxon>Mortierellales</taxon>
        <taxon>Mortierellaceae</taxon>
        <taxon>Modicella</taxon>
    </lineage>
</organism>
<feature type="non-terminal residue" evidence="2">
    <location>
        <position position="95"/>
    </location>
</feature>
<dbReference type="Proteomes" id="UP000749646">
    <property type="component" value="Unassembled WGS sequence"/>
</dbReference>
<evidence type="ECO:0000313" key="3">
    <source>
        <dbReference type="Proteomes" id="UP000749646"/>
    </source>
</evidence>
<feature type="non-terminal residue" evidence="2">
    <location>
        <position position="1"/>
    </location>
</feature>
<proteinExistence type="predicted"/>
<feature type="compositionally biased region" description="Low complexity" evidence="1">
    <location>
        <begin position="56"/>
        <end position="66"/>
    </location>
</feature>
<evidence type="ECO:0000313" key="2">
    <source>
        <dbReference type="EMBL" id="KAF9978127.1"/>
    </source>
</evidence>